<comment type="similarity">
    <text evidence="1">Belongs to the PemK/MazF family.</text>
</comment>
<keyword evidence="3" id="KW-0614">Plasmid</keyword>
<keyword evidence="2" id="KW-1277">Toxin-antitoxin system</keyword>
<evidence type="ECO:0000256" key="2">
    <source>
        <dbReference type="ARBA" id="ARBA00022649"/>
    </source>
</evidence>
<gene>
    <name evidence="3" type="ORF">ADU74_10145</name>
</gene>
<dbReference type="InterPro" id="IPR003477">
    <property type="entry name" value="PemK-like"/>
</dbReference>
<dbReference type="EMBL" id="LGVR01000060">
    <property type="protein sequence ID" value="KOA85021.1"/>
    <property type="molecule type" value="Genomic_DNA"/>
</dbReference>
<evidence type="ECO:0000313" key="3">
    <source>
        <dbReference type="EMBL" id="KOA85021.1"/>
    </source>
</evidence>
<dbReference type="AlphaFoldDB" id="A0A9Q1UX68"/>
<evidence type="ECO:0000313" key="4">
    <source>
        <dbReference type="Proteomes" id="UP000037540"/>
    </source>
</evidence>
<sequence>MADIKDIYIVRIYYEDKIEKAKNRPIIIINKNVTDKETSYTISEITSAKPKDPPRHFDKFKEPIVKWKEAGLDKMSFVKVNKLYKIPSNKLYKKIGVMTDEDFDKVINRIVKQHF</sequence>
<accession>A0A9Q1UX68</accession>
<dbReference type="Proteomes" id="UP000037540">
    <property type="component" value="Unassembled WGS sequence"/>
</dbReference>
<name>A0A9Q1UX68_CLOBO</name>
<evidence type="ECO:0000256" key="1">
    <source>
        <dbReference type="ARBA" id="ARBA00007521"/>
    </source>
</evidence>
<organism evidence="3 4">
    <name type="scientific">Clostridium botulinum</name>
    <dbReference type="NCBI Taxonomy" id="1491"/>
    <lineage>
        <taxon>Bacteria</taxon>
        <taxon>Bacillati</taxon>
        <taxon>Bacillota</taxon>
        <taxon>Clostridia</taxon>
        <taxon>Eubacteriales</taxon>
        <taxon>Clostridiaceae</taxon>
        <taxon>Clostridium</taxon>
    </lineage>
</organism>
<evidence type="ECO:0008006" key="5">
    <source>
        <dbReference type="Google" id="ProtNLM"/>
    </source>
</evidence>
<dbReference type="RefSeq" id="WP_013720915.1">
    <property type="nucleotide sequence ID" value="NZ_LGVP01000015.1"/>
</dbReference>
<comment type="caution">
    <text evidence="3">The sequence shown here is derived from an EMBL/GenBank/DDBJ whole genome shotgun (WGS) entry which is preliminary data.</text>
</comment>
<dbReference type="OrthoDB" id="1797254at2"/>
<reference evidence="3 4" key="1">
    <citation type="submission" date="2015-07" db="EMBL/GenBank/DDBJ databases">
        <title>Draft genome sequences of 17 French Clostridium botulinum group III.</title>
        <authorList>
            <person name="Woudstra C."/>
            <person name="Le Marechal C."/>
            <person name="Souillard R."/>
            <person name="Bayon-Auboyer M.-H."/>
            <person name="Dessouter D."/>
            <person name="Fach P."/>
        </authorList>
    </citation>
    <scope>NUCLEOTIDE SEQUENCE [LARGE SCALE GENOMIC DNA]</scope>
    <source>
        <strain evidence="3 4">12LNRI-CD</strain>
        <plasmid evidence="3">p1BKT015925</plasmid>
    </source>
</reference>
<proteinExistence type="inferred from homology"/>
<dbReference type="Pfam" id="PF02452">
    <property type="entry name" value="PemK_toxin"/>
    <property type="match status" value="1"/>
</dbReference>
<geneLocation type="plasmid" evidence="3">
    <name>p1BKT015925</name>
</geneLocation>
<dbReference type="SUPFAM" id="SSF50118">
    <property type="entry name" value="Cell growth inhibitor/plasmid maintenance toxic component"/>
    <property type="match status" value="1"/>
</dbReference>
<dbReference type="InterPro" id="IPR011067">
    <property type="entry name" value="Plasmid_toxin/cell-grow_inhib"/>
</dbReference>
<dbReference type="Gene3D" id="2.30.30.110">
    <property type="match status" value="1"/>
</dbReference>
<protein>
    <recommendedName>
        <fullName evidence="5">Type II toxin-antitoxin system PemK/MazF family toxin</fullName>
    </recommendedName>
</protein>
<dbReference type="GO" id="GO:0003677">
    <property type="term" value="F:DNA binding"/>
    <property type="evidence" value="ECO:0007669"/>
    <property type="project" value="InterPro"/>
</dbReference>